<dbReference type="EMBL" id="CP071060">
    <property type="protein sequence ID" value="QSI77556.1"/>
    <property type="molecule type" value="Genomic_DNA"/>
</dbReference>
<keyword evidence="1" id="KW-0812">Transmembrane</keyword>
<feature type="chain" id="PRO_5045383845" evidence="2">
    <location>
        <begin position="29"/>
        <end position="279"/>
    </location>
</feature>
<evidence type="ECO:0000256" key="1">
    <source>
        <dbReference type="SAM" id="Phobius"/>
    </source>
</evidence>
<protein>
    <submittedName>
        <fullName evidence="3">Rhombotarget lipoprotein</fullName>
    </submittedName>
</protein>
<keyword evidence="1" id="KW-0472">Membrane</keyword>
<sequence length="279" mass="30056">MNTRTLVRRAAAALALLTLAGCASLWHRTDTHTQSGSAVEYLFPDAKQAPQMAPGVTTLRPPVKVGIAFAPSAQWGTAIPEQQKTLLLEKVKGNFASLPYVGKIEVIPSSYLRAKGGFANLEQVSRMFDVDVVALVSYDQVQFVDNGVLSMLYWTIVGAYVIQGDRYDVQTMVDAAVFDVASKKLLFRAPGTSRIKGSSTLVNYSEASREARAAGFDAAVNDLIPNLKRELDGFRERMKTDSSVQVVNRSGYSGGGSLGLAGVLVAIGLVILIGLRRRS</sequence>
<keyword evidence="3" id="KW-0449">Lipoprotein</keyword>
<keyword evidence="2" id="KW-0732">Signal</keyword>
<feature type="signal peptide" evidence="2">
    <location>
        <begin position="1"/>
        <end position="28"/>
    </location>
</feature>
<keyword evidence="1" id="KW-1133">Transmembrane helix</keyword>
<gene>
    <name evidence="3" type="primary">rhlP</name>
    <name evidence="3" type="ORF">JY500_02550</name>
</gene>
<dbReference type="RefSeq" id="WP_206254972.1">
    <property type="nucleotide sequence ID" value="NZ_CP071060.1"/>
</dbReference>
<evidence type="ECO:0000313" key="3">
    <source>
        <dbReference type="EMBL" id="QSI77556.1"/>
    </source>
</evidence>
<organism evidence="3 4">
    <name type="scientific">Niveibacterium microcysteis</name>
    <dbReference type="NCBI Taxonomy" id="2811415"/>
    <lineage>
        <taxon>Bacteria</taxon>
        <taxon>Pseudomonadati</taxon>
        <taxon>Pseudomonadota</taxon>
        <taxon>Betaproteobacteria</taxon>
        <taxon>Rhodocyclales</taxon>
        <taxon>Rhodocyclaceae</taxon>
        <taxon>Niveibacterium</taxon>
    </lineage>
</organism>
<feature type="transmembrane region" description="Helical" evidence="1">
    <location>
        <begin position="252"/>
        <end position="275"/>
    </location>
</feature>
<evidence type="ECO:0000256" key="2">
    <source>
        <dbReference type="SAM" id="SignalP"/>
    </source>
</evidence>
<keyword evidence="4" id="KW-1185">Reference proteome</keyword>
<name>A0ABX7M719_9RHOO</name>
<accession>A0ABX7M719</accession>
<dbReference type="InterPro" id="IPR026443">
    <property type="entry name" value="Rhombo_lipo"/>
</dbReference>
<dbReference type="PROSITE" id="PS51257">
    <property type="entry name" value="PROKAR_LIPOPROTEIN"/>
    <property type="match status" value="1"/>
</dbReference>
<dbReference type="NCBIfam" id="TIGR04179">
    <property type="entry name" value="rhombo_lipo"/>
    <property type="match status" value="1"/>
</dbReference>
<dbReference type="Proteomes" id="UP000663570">
    <property type="component" value="Chromosome"/>
</dbReference>
<evidence type="ECO:0000313" key="4">
    <source>
        <dbReference type="Proteomes" id="UP000663570"/>
    </source>
</evidence>
<reference evidence="3 4" key="1">
    <citation type="submission" date="2021-02" db="EMBL/GenBank/DDBJ databases">
        <title>Niveibacterium changnyeongensis HC41.</title>
        <authorList>
            <person name="Kang M."/>
        </authorList>
    </citation>
    <scope>NUCLEOTIDE SEQUENCE [LARGE SCALE GENOMIC DNA]</scope>
    <source>
        <strain evidence="3 4">HC41</strain>
    </source>
</reference>
<proteinExistence type="predicted"/>